<dbReference type="SUPFAM" id="SSF52540">
    <property type="entry name" value="P-loop containing nucleoside triphosphate hydrolases"/>
    <property type="match status" value="1"/>
</dbReference>
<name>A0ABP9NTN5_9PSEU</name>
<dbReference type="RefSeq" id="WP_345609730.1">
    <property type="nucleotide sequence ID" value="NZ_BAABJO010000028.1"/>
</dbReference>
<feature type="domain" description="Helicase C-terminal" evidence="3">
    <location>
        <begin position="524"/>
        <end position="678"/>
    </location>
</feature>
<dbReference type="NCBIfam" id="NF041062">
    <property type="entry name" value="DpdE"/>
    <property type="match status" value="1"/>
</dbReference>
<evidence type="ECO:0000313" key="5">
    <source>
        <dbReference type="Proteomes" id="UP001500804"/>
    </source>
</evidence>
<dbReference type="InterPro" id="IPR001650">
    <property type="entry name" value="Helicase_C-like"/>
</dbReference>
<dbReference type="Gene3D" id="3.40.50.10810">
    <property type="entry name" value="Tandem AAA-ATPase domain"/>
    <property type="match status" value="1"/>
</dbReference>
<dbReference type="PANTHER" id="PTHR45766:SF6">
    <property type="entry name" value="SWI_SNF-RELATED MATRIX-ASSOCIATED ACTIN-DEPENDENT REGULATOR OF CHROMATIN SUBFAMILY A-LIKE PROTEIN 1"/>
    <property type="match status" value="1"/>
</dbReference>
<dbReference type="PROSITE" id="PS00690">
    <property type="entry name" value="DEAH_ATP_HELICASE"/>
    <property type="match status" value="1"/>
</dbReference>
<dbReference type="EMBL" id="BAABJO010000028">
    <property type="protein sequence ID" value="GAA5133969.1"/>
    <property type="molecule type" value="Genomic_DNA"/>
</dbReference>
<accession>A0ABP9NTN5</accession>
<dbReference type="Proteomes" id="UP001500804">
    <property type="component" value="Unassembled WGS sequence"/>
</dbReference>
<evidence type="ECO:0000259" key="3">
    <source>
        <dbReference type="PROSITE" id="PS51194"/>
    </source>
</evidence>
<proteinExistence type="predicted"/>
<dbReference type="InterPro" id="IPR002464">
    <property type="entry name" value="DNA/RNA_helicase_DEAH_CS"/>
</dbReference>
<gene>
    <name evidence="4" type="ORF">GCM10023320_61010</name>
</gene>
<dbReference type="Pfam" id="PF00271">
    <property type="entry name" value="Helicase_C"/>
    <property type="match status" value="1"/>
</dbReference>
<sequence>MRYSLPPSYVGRWVRATTNDLGYGVCRGKTTDGNAIVEYTDIPGAVTKTMTVPTQDLELARITPGTRVWLEGKPFGWHAAEVTGWSGNDSYWVHVRGLPRDLKLRGNRFVVRWDKPLSDPVTAVRHGLCDSPEYYEARRPFTDKLVHQRRTSRGFTAALSAAVELYEHQLDTVARVLSDPVLRYLLADEVGLGKTIEAGLIVRQLLLDDSVATVLITVPDTLTDQWRDELRDKLVLAPAFREGRLQVMPHEKLREARGLREHALVVVDEAHRLLRELDRFPILRDDLLNTKGLLLLSATPMRADPAVFRDLLNLVDPEAFPRDDIESFRRRLQQREKEATDLQVLTARRATSRQRKSVLKELLATHGGDPAVARMVQQCEAAEDSSARVWEELANYVRETYRISRRVIRHRRNSDSTQDYPVAGRRAIFIPLDDPARNVVDDFLDRYRELLAEEPPDAARTQYSLAVLNGLGGPRALLHHLKRRLAARPGRPMAVPERDRALVESTVARLELAETGTRMAAALDIVQGHLDKEQKVVIVGTSHAIAREFYEAATNRWPKLVGAHLENTEPHARENAVSDFLHEPRGRVLVGDSTLEEGRNLQGAHTLVNLDLPIDPNRLEQRIGRLDRFARRVRPAEIAVFTEPTSDWVSAHVRLLHAGIGIFDESVATLQRRLAEILDDLVERLLKEGSDAFAADVDELRYDLAQERNDVDLLEELESVAIAADFDPAGVADLRAAEENTDELRDAFLELTSLKSGIGLRPAVDRSGILQFQVKHNAPIQGLPDDKARAVWPLLRGRRTFEREVATEHGGVAPLRIGDPLVEWIDQYLRTDERGRARALIRPCPAVREPVLWMACDFLVEFDASHLPSESETLTRRVRRRGDALLPPTLVRTWTNAFGPAPPRLVTDVLGVPFNEDRDRVLVGRAWDEVLEALPDWASLCRLSADAAHDELRTMPVIAEDPVASARRARTAVAARLAVLRARAERLPSAAERRSARQEAVQEETVGLALVKGVEHPAVSVIACGVVVLWPSI</sequence>
<evidence type="ECO:0008006" key="6">
    <source>
        <dbReference type="Google" id="ProtNLM"/>
    </source>
</evidence>
<protein>
    <recommendedName>
        <fullName evidence="6">ATP-dependent helicase HepA</fullName>
    </recommendedName>
</protein>
<dbReference type="PROSITE" id="PS51194">
    <property type="entry name" value="HELICASE_CTER"/>
    <property type="match status" value="1"/>
</dbReference>
<dbReference type="InterPro" id="IPR038718">
    <property type="entry name" value="SNF2-like_sf"/>
</dbReference>
<dbReference type="SMART" id="SM00490">
    <property type="entry name" value="HELICc"/>
    <property type="match status" value="1"/>
</dbReference>
<evidence type="ECO:0000313" key="4">
    <source>
        <dbReference type="EMBL" id="GAA5133969.1"/>
    </source>
</evidence>
<evidence type="ECO:0000259" key="2">
    <source>
        <dbReference type="PROSITE" id="PS51192"/>
    </source>
</evidence>
<feature type="domain" description="Helicase ATP-binding" evidence="2">
    <location>
        <begin position="175"/>
        <end position="318"/>
    </location>
</feature>
<dbReference type="InterPro" id="IPR027417">
    <property type="entry name" value="P-loop_NTPase"/>
</dbReference>
<dbReference type="Gene3D" id="3.40.50.300">
    <property type="entry name" value="P-loop containing nucleotide triphosphate hydrolases"/>
    <property type="match status" value="1"/>
</dbReference>
<keyword evidence="1" id="KW-0378">Hydrolase</keyword>
<dbReference type="InterPro" id="IPR014001">
    <property type="entry name" value="Helicase_ATP-bd"/>
</dbReference>
<comment type="caution">
    <text evidence="4">The sequence shown here is derived from an EMBL/GenBank/DDBJ whole genome shotgun (WGS) entry which is preliminary data.</text>
</comment>
<organism evidence="4 5">
    <name type="scientific">Pseudonocardia adelaidensis</name>
    <dbReference type="NCBI Taxonomy" id="648754"/>
    <lineage>
        <taxon>Bacteria</taxon>
        <taxon>Bacillati</taxon>
        <taxon>Actinomycetota</taxon>
        <taxon>Actinomycetes</taxon>
        <taxon>Pseudonocardiales</taxon>
        <taxon>Pseudonocardiaceae</taxon>
        <taxon>Pseudonocardia</taxon>
    </lineage>
</organism>
<reference evidence="5" key="1">
    <citation type="journal article" date="2019" name="Int. J. Syst. Evol. Microbiol.">
        <title>The Global Catalogue of Microorganisms (GCM) 10K type strain sequencing project: providing services to taxonomists for standard genome sequencing and annotation.</title>
        <authorList>
            <consortium name="The Broad Institute Genomics Platform"/>
            <consortium name="The Broad Institute Genome Sequencing Center for Infectious Disease"/>
            <person name="Wu L."/>
            <person name="Ma J."/>
        </authorList>
    </citation>
    <scope>NUCLEOTIDE SEQUENCE [LARGE SCALE GENOMIC DNA]</scope>
    <source>
        <strain evidence="5">JCM 18302</strain>
    </source>
</reference>
<keyword evidence="5" id="KW-1185">Reference proteome</keyword>
<evidence type="ECO:0000256" key="1">
    <source>
        <dbReference type="ARBA" id="ARBA00022801"/>
    </source>
</evidence>
<dbReference type="SMART" id="SM00487">
    <property type="entry name" value="DEXDc"/>
    <property type="match status" value="1"/>
</dbReference>
<dbReference type="PROSITE" id="PS51192">
    <property type="entry name" value="HELICASE_ATP_BIND_1"/>
    <property type="match status" value="1"/>
</dbReference>
<dbReference type="PANTHER" id="PTHR45766">
    <property type="entry name" value="DNA ANNEALING HELICASE AND ENDONUCLEASE ZRANB3 FAMILY MEMBER"/>
    <property type="match status" value="1"/>
</dbReference>